<evidence type="ECO:0000256" key="5">
    <source>
        <dbReference type="ARBA" id="ARBA00023014"/>
    </source>
</evidence>
<keyword evidence="2" id="KW-1003">Cell membrane</keyword>
<evidence type="ECO:0000256" key="4">
    <source>
        <dbReference type="ARBA" id="ARBA00023004"/>
    </source>
</evidence>
<evidence type="ECO:0000313" key="9">
    <source>
        <dbReference type="EMBL" id="PRR79496.1"/>
    </source>
</evidence>
<dbReference type="Proteomes" id="UP000239471">
    <property type="component" value="Unassembled WGS sequence"/>
</dbReference>
<comment type="subcellular location">
    <subcellularLocation>
        <location evidence="1">Cell membrane</location>
    </subcellularLocation>
</comment>
<dbReference type="OrthoDB" id="9806398at2"/>
<protein>
    <submittedName>
        <fullName evidence="9">Putative electron transport protein YccM</fullName>
    </submittedName>
</protein>
<proteinExistence type="predicted"/>
<feature type="transmembrane region" description="Helical" evidence="7">
    <location>
        <begin position="134"/>
        <end position="154"/>
    </location>
</feature>
<dbReference type="EMBL" id="PVXQ01000064">
    <property type="protein sequence ID" value="PRR79496.1"/>
    <property type="molecule type" value="Genomic_DNA"/>
</dbReference>
<sequence length="275" mass="30860">MKMFNKKKFTRTAVQIFFLSLVLLISISHQLVEKGIIIPIISSASLHSICPFGGVVSIYSLVTDGNFVQKIHEATVILLGIVIILGILFGSVFCGWICPLGTVQEFVGKLGKKIFKNRYNKFIPYKYDKPLRNLRYIVLGWVVFMTAYTGKLAFSDIDPYYALFNFWTSEVAIGGIIVLSITFLASLFVERPWCKYACPFGAVMGLTNFISIFKIRRKSSTCVDCKKCDNSCPMNIEISDKKQVTNHQCISCLKCTSEISCPIDDTLMMKTKGGK</sequence>
<dbReference type="PANTHER" id="PTHR30224:SF4">
    <property type="entry name" value="ELECTRON TRANSPORT PROTEIN YCCM-RELATED"/>
    <property type="match status" value="1"/>
</dbReference>
<dbReference type="Pfam" id="PF12801">
    <property type="entry name" value="Fer4_5"/>
    <property type="match status" value="2"/>
</dbReference>
<feature type="transmembrane region" description="Helical" evidence="7">
    <location>
        <begin position="74"/>
        <end position="98"/>
    </location>
</feature>
<evidence type="ECO:0000256" key="1">
    <source>
        <dbReference type="ARBA" id="ARBA00004236"/>
    </source>
</evidence>
<dbReference type="PANTHER" id="PTHR30224">
    <property type="entry name" value="ELECTRON TRANSPORT PROTEIN"/>
    <property type="match status" value="1"/>
</dbReference>
<evidence type="ECO:0000256" key="2">
    <source>
        <dbReference type="ARBA" id="ARBA00022475"/>
    </source>
</evidence>
<evidence type="ECO:0000256" key="7">
    <source>
        <dbReference type="SAM" id="Phobius"/>
    </source>
</evidence>
<dbReference type="PROSITE" id="PS00198">
    <property type="entry name" value="4FE4S_FER_1"/>
    <property type="match status" value="1"/>
</dbReference>
<reference evidence="9 10" key="1">
    <citation type="submission" date="2018-03" db="EMBL/GenBank/DDBJ databases">
        <title>Genome sequence of Clostridium vincentii DSM 10228.</title>
        <authorList>
            <person name="Poehlein A."/>
            <person name="Daniel R."/>
        </authorList>
    </citation>
    <scope>NUCLEOTIDE SEQUENCE [LARGE SCALE GENOMIC DNA]</scope>
    <source>
        <strain evidence="9 10">DSM 10228</strain>
    </source>
</reference>
<dbReference type="RefSeq" id="WP_106061266.1">
    <property type="nucleotide sequence ID" value="NZ_PVXQ01000064.1"/>
</dbReference>
<keyword evidence="7" id="KW-0812">Transmembrane</keyword>
<dbReference type="GO" id="GO:0005886">
    <property type="term" value="C:plasma membrane"/>
    <property type="evidence" value="ECO:0007669"/>
    <property type="project" value="UniProtKB-SubCell"/>
</dbReference>
<dbReference type="InterPro" id="IPR017900">
    <property type="entry name" value="4Fe4S_Fe_S_CS"/>
</dbReference>
<dbReference type="GO" id="GO:0046872">
    <property type="term" value="F:metal ion binding"/>
    <property type="evidence" value="ECO:0007669"/>
    <property type="project" value="UniProtKB-KW"/>
</dbReference>
<evidence type="ECO:0000259" key="8">
    <source>
        <dbReference type="PROSITE" id="PS51379"/>
    </source>
</evidence>
<accession>A0A2T0B6I9</accession>
<name>A0A2T0B6I9_9CLOT</name>
<dbReference type="SUPFAM" id="SSF54862">
    <property type="entry name" value="4Fe-4S ferredoxins"/>
    <property type="match status" value="1"/>
</dbReference>
<dbReference type="AlphaFoldDB" id="A0A2T0B6I9"/>
<dbReference type="PROSITE" id="PS51379">
    <property type="entry name" value="4FE4S_FER_2"/>
    <property type="match status" value="1"/>
</dbReference>
<comment type="caution">
    <text evidence="9">The sequence shown here is derived from an EMBL/GenBank/DDBJ whole genome shotgun (WGS) entry which is preliminary data.</text>
</comment>
<feature type="transmembrane region" description="Helical" evidence="7">
    <location>
        <begin position="40"/>
        <end position="62"/>
    </location>
</feature>
<keyword evidence="6 7" id="KW-0472">Membrane</keyword>
<evidence type="ECO:0000256" key="3">
    <source>
        <dbReference type="ARBA" id="ARBA00022723"/>
    </source>
</evidence>
<organism evidence="9 10">
    <name type="scientific">Clostridium vincentii</name>
    <dbReference type="NCBI Taxonomy" id="52704"/>
    <lineage>
        <taxon>Bacteria</taxon>
        <taxon>Bacillati</taxon>
        <taxon>Bacillota</taxon>
        <taxon>Clostridia</taxon>
        <taxon>Eubacteriales</taxon>
        <taxon>Clostridiaceae</taxon>
        <taxon>Clostridium</taxon>
    </lineage>
</organism>
<dbReference type="InterPro" id="IPR052378">
    <property type="entry name" value="NosR_regulator"/>
</dbReference>
<keyword evidence="7" id="KW-1133">Transmembrane helix</keyword>
<dbReference type="InterPro" id="IPR017896">
    <property type="entry name" value="4Fe4S_Fe-S-bd"/>
</dbReference>
<evidence type="ECO:0000313" key="10">
    <source>
        <dbReference type="Proteomes" id="UP000239471"/>
    </source>
</evidence>
<dbReference type="GO" id="GO:0051536">
    <property type="term" value="F:iron-sulfur cluster binding"/>
    <property type="evidence" value="ECO:0007669"/>
    <property type="project" value="UniProtKB-KW"/>
</dbReference>
<keyword evidence="10" id="KW-1185">Reference proteome</keyword>
<feature type="domain" description="4Fe-4S ferredoxin-type" evidence="8">
    <location>
        <begin position="213"/>
        <end position="241"/>
    </location>
</feature>
<feature type="transmembrane region" description="Helical" evidence="7">
    <location>
        <begin position="193"/>
        <end position="213"/>
    </location>
</feature>
<keyword evidence="4" id="KW-0408">Iron</keyword>
<feature type="transmembrane region" description="Helical" evidence="7">
    <location>
        <begin position="166"/>
        <end position="187"/>
    </location>
</feature>
<keyword evidence="3" id="KW-0479">Metal-binding</keyword>
<keyword evidence="5" id="KW-0411">Iron-sulfur</keyword>
<gene>
    <name evidence="9" type="primary">yccM_2</name>
    <name evidence="9" type="ORF">CLVI_33410</name>
</gene>
<evidence type="ECO:0000256" key="6">
    <source>
        <dbReference type="ARBA" id="ARBA00023136"/>
    </source>
</evidence>